<evidence type="ECO:0000313" key="2">
    <source>
        <dbReference type="EMBL" id="OGZ84259.1"/>
    </source>
</evidence>
<name>A0A1G2JAW2_9BACT</name>
<proteinExistence type="predicted"/>
<accession>A0A1G2JAW2</accession>
<evidence type="ECO:0000256" key="1">
    <source>
        <dbReference type="SAM" id="Phobius"/>
    </source>
</evidence>
<protein>
    <submittedName>
        <fullName evidence="2">Uncharacterized protein</fullName>
    </submittedName>
</protein>
<gene>
    <name evidence="2" type="ORF">A2401_02560</name>
</gene>
<dbReference type="Proteomes" id="UP000177751">
    <property type="component" value="Unassembled WGS sequence"/>
</dbReference>
<dbReference type="AlphaFoldDB" id="A0A1G2JAW2"/>
<comment type="caution">
    <text evidence="2">The sequence shown here is derived from an EMBL/GenBank/DDBJ whole genome shotgun (WGS) entry which is preliminary data.</text>
</comment>
<keyword evidence="1" id="KW-0472">Membrane</keyword>
<dbReference type="EMBL" id="MHPP01000020">
    <property type="protein sequence ID" value="OGZ84259.1"/>
    <property type="molecule type" value="Genomic_DNA"/>
</dbReference>
<keyword evidence="1" id="KW-0812">Transmembrane</keyword>
<organism evidence="2 3">
    <name type="scientific">Candidatus Staskawiczbacteria bacterium RIFOXYC1_FULL_38_18</name>
    <dbReference type="NCBI Taxonomy" id="1802229"/>
    <lineage>
        <taxon>Bacteria</taxon>
        <taxon>Candidatus Staskawicziibacteriota</taxon>
    </lineage>
</organism>
<reference evidence="2 3" key="1">
    <citation type="journal article" date="2016" name="Nat. Commun.">
        <title>Thousands of microbial genomes shed light on interconnected biogeochemical processes in an aquifer system.</title>
        <authorList>
            <person name="Anantharaman K."/>
            <person name="Brown C.T."/>
            <person name="Hug L.A."/>
            <person name="Sharon I."/>
            <person name="Castelle C.J."/>
            <person name="Probst A.J."/>
            <person name="Thomas B.C."/>
            <person name="Singh A."/>
            <person name="Wilkins M.J."/>
            <person name="Karaoz U."/>
            <person name="Brodie E.L."/>
            <person name="Williams K.H."/>
            <person name="Hubbard S.S."/>
            <person name="Banfield J.F."/>
        </authorList>
    </citation>
    <scope>NUCLEOTIDE SEQUENCE [LARGE SCALE GENOMIC DNA]</scope>
</reference>
<keyword evidence="1" id="KW-1133">Transmembrane helix</keyword>
<evidence type="ECO:0000313" key="3">
    <source>
        <dbReference type="Proteomes" id="UP000177751"/>
    </source>
</evidence>
<dbReference type="STRING" id="1802229.A2401_02560"/>
<sequence>MNKEDIKEKLFFNLPETAKIFWVLAVHAFWIFIFIVFLEIIATGYLFFKVISLPPQSLLAKDKDGAIFNYDLYEDVLNEISR</sequence>
<feature type="transmembrane region" description="Helical" evidence="1">
    <location>
        <begin position="20"/>
        <end position="48"/>
    </location>
</feature>